<evidence type="ECO:0000313" key="1">
    <source>
        <dbReference type="EMBL" id="OAB47164.1"/>
    </source>
</evidence>
<reference evidence="1 2" key="1">
    <citation type="submission" date="2016-03" db="EMBL/GenBank/DDBJ databases">
        <title>Draft genome sequence of Paenibacillus antarcticus CECT 5836.</title>
        <authorList>
            <person name="Shin S.-K."/>
            <person name="Yi H."/>
        </authorList>
    </citation>
    <scope>NUCLEOTIDE SEQUENCE [LARGE SCALE GENOMIC DNA]</scope>
    <source>
        <strain evidence="1 2">CECT 5836</strain>
    </source>
</reference>
<dbReference type="EMBL" id="LVJI01000009">
    <property type="protein sequence ID" value="OAB47164.1"/>
    <property type="molecule type" value="Genomic_DNA"/>
</dbReference>
<evidence type="ECO:0000313" key="2">
    <source>
        <dbReference type="Proteomes" id="UP000077355"/>
    </source>
</evidence>
<comment type="caution">
    <text evidence="1">The sequence shown here is derived from an EMBL/GenBank/DDBJ whole genome shotgun (WGS) entry which is preliminary data.</text>
</comment>
<dbReference type="RefSeq" id="WP_068648235.1">
    <property type="nucleotide sequence ID" value="NZ_CP043611.1"/>
</dbReference>
<keyword evidence="2" id="KW-1185">Reference proteome</keyword>
<dbReference type="OrthoDB" id="2662442at2"/>
<dbReference type="Proteomes" id="UP000077355">
    <property type="component" value="Unassembled WGS sequence"/>
</dbReference>
<organism evidence="1 2">
    <name type="scientific">Paenibacillus antarcticus</name>
    <dbReference type="NCBI Taxonomy" id="253703"/>
    <lineage>
        <taxon>Bacteria</taxon>
        <taxon>Bacillati</taxon>
        <taxon>Bacillota</taxon>
        <taxon>Bacilli</taxon>
        <taxon>Bacillales</taxon>
        <taxon>Paenibacillaceae</taxon>
        <taxon>Paenibacillus</taxon>
    </lineage>
</organism>
<accession>A0A168PXG7</accession>
<evidence type="ECO:0008006" key="3">
    <source>
        <dbReference type="Google" id="ProtNLM"/>
    </source>
</evidence>
<name>A0A168PXG7_9BACL</name>
<proteinExistence type="predicted"/>
<sequence>MKFKLLVMIIVIINLIGCSESKTLDTKEKVREQVTAYLKAVEIKDIDTMVKYADDLRFPDKIQQKSEYQTISQKIDKALIKDLRKINDTEYSVTITTEENGKMDEFTFPIKYVDQDWRIIVGQERNNTGK</sequence>
<protein>
    <recommendedName>
        <fullName evidence="3">DUF4878 domain-containing protein</fullName>
    </recommendedName>
</protein>
<dbReference type="AlphaFoldDB" id="A0A168PXG7"/>
<gene>
    <name evidence="1" type="ORF">PBAT_07755</name>
</gene>